<dbReference type="Gene3D" id="3.30.70.1290">
    <property type="entry name" value="Transposase IS200-like"/>
    <property type="match status" value="1"/>
</dbReference>
<dbReference type="PANTHER" id="PTHR34322">
    <property type="entry name" value="TRANSPOSASE, Y1_TNP DOMAIN-CONTAINING"/>
    <property type="match status" value="1"/>
</dbReference>
<dbReference type="GO" id="GO:0004803">
    <property type="term" value="F:transposase activity"/>
    <property type="evidence" value="ECO:0007669"/>
    <property type="project" value="InterPro"/>
</dbReference>
<dbReference type="PATRIC" id="fig|1603606.3.peg.3705"/>
<reference evidence="1 2" key="1">
    <citation type="submission" date="2015-07" db="EMBL/GenBank/DDBJ databases">
        <title>Isolation and Genomic Characterization of a Novel Halophilic Metal-Reducing Deltaproteobacterium from the Deep Subsurface.</title>
        <authorList>
            <person name="Badalamenti J.P."/>
            <person name="Summers Z.M."/>
            <person name="Gralnick J.A."/>
            <person name="Bond D.R."/>
        </authorList>
    </citation>
    <scope>NUCLEOTIDE SEQUENCE [LARGE SCALE GENOMIC DNA]</scope>
    <source>
        <strain evidence="1 2">WTL</strain>
    </source>
</reference>
<dbReference type="GO" id="GO:0003677">
    <property type="term" value="F:DNA binding"/>
    <property type="evidence" value="ECO:0007669"/>
    <property type="project" value="InterPro"/>
</dbReference>
<protein>
    <submittedName>
        <fullName evidence="1">Transposase</fullName>
    </submittedName>
</protein>
<sequence>MPRAGRVVADNEVYHVLNRGNGRAEVFHKPADFAAFVTLIGEAKERFPVKVLAYCLMSNHFLCGAPHNTCYVKRELM</sequence>
<evidence type="ECO:0000313" key="2">
    <source>
        <dbReference type="Proteomes" id="UP000057158"/>
    </source>
</evidence>
<evidence type="ECO:0000313" key="1">
    <source>
        <dbReference type="EMBL" id="ALC18161.1"/>
    </source>
</evidence>
<gene>
    <name evidence="1" type="ORF">DSOUD_3444</name>
</gene>
<keyword evidence="2" id="KW-1185">Reference proteome</keyword>
<dbReference type="EMBL" id="CP010802">
    <property type="protein sequence ID" value="ALC18161.1"/>
    <property type="molecule type" value="Genomic_DNA"/>
</dbReference>
<name>A0A0M5IWL7_9BACT</name>
<dbReference type="AlphaFoldDB" id="A0A0M5IWL7"/>
<dbReference type="InterPro" id="IPR036515">
    <property type="entry name" value="Transposase_17_sf"/>
</dbReference>
<proteinExistence type="predicted"/>
<organism evidence="1 2">
    <name type="scientific">Desulfuromonas soudanensis</name>
    <dbReference type="NCBI Taxonomy" id="1603606"/>
    <lineage>
        <taxon>Bacteria</taxon>
        <taxon>Pseudomonadati</taxon>
        <taxon>Thermodesulfobacteriota</taxon>
        <taxon>Desulfuromonadia</taxon>
        <taxon>Desulfuromonadales</taxon>
        <taxon>Desulfuromonadaceae</taxon>
        <taxon>Desulfuromonas</taxon>
    </lineage>
</organism>
<dbReference type="Proteomes" id="UP000057158">
    <property type="component" value="Chromosome"/>
</dbReference>
<dbReference type="KEGG" id="des:DSOUD_3444"/>
<dbReference type="GO" id="GO:0006313">
    <property type="term" value="P:DNA transposition"/>
    <property type="evidence" value="ECO:0007669"/>
    <property type="project" value="InterPro"/>
</dbReference>
<dbReference type="STRING" id="1603606.DSOUD_3444"/>
<dbReference type="PANTHER" id="PTHR34322:SF2">
    <property type="entry name" value="TRANSPOSASE IS200-LIKE DOMAIN-CONTAINING PROTEIN"/>
    <property type="match status" value="1"/>
</dbReference>
<accession>A0A0M5IWL7</accession>
<dbReference type="SUPFAM" id="SSF143422">
    <property type="entry name" value="Transposase IS200-like"/>
    <property type="match status" value="1"/>
</dbReference>